<keyword evidence="1" id="KW-0812">Transmembrane</keyword>
<evidence type="ECO:0000313" key="2">
    <source>
        <dbReference type="EMBL" id="PTQ78426.1"/>
    </source>
</evidence>
<organism evidence="2 3">
    <name type="scientific">Nitrosospira multiformis</name>
    <dbReference type="NCBI Taxonomy" id="1231"/>
    <lineage>
        <taxon>Bacteria</taxon>
        <taxon>Pseudomonadati</taxon>
        <taxon>Pseudomonadota</taxon>
        <taxon>Betaproteobacteria</taxon>
        <taxon>Nitrosomonadales</taxon>
        <taxon>Nitrosomonadaceae</taxon>
        <taxon>Nitrosospira</taxon>
    </lineage>
</organism>
<protein>
    <submittedName>
        <fullName evidence="2">Uncharacterized protein</fullName>
    </submittedName>
</protein>
<proteinExistence type="predicted"/>
<feature type="transmembrane region" description="Helical" evidence="1">
    <location>
        <begin position="22"/>
        <end position="42"/>
    </location>
</feature>
<gene>
    <name evidence="2" type="ORF">C8R21_1425</name>
</gene>
<dbReference type="EMBL" id="QAOK01000042">
    <property type="protein sequence ID" value="PTQ78426.1"/>
    <property type="molecule type" value="Genomic_DNA"/>
</dbReference>
<reference evidence="2 3" key="1">
    <citation type="submission" date="2018-04" db="EMBL/GenBank/DDBJ databases">
        <title>Active sludge and wastewater microbial communities from Klosterneuburg, Austria.</title>
        <authorList>
            <person name="Wagner M."/>
        </authorList>
    </citation>
    <scope>NUCLEOTIDE SEQUENCE [LARGE SCALE GENOMIC DNA]</scope>
    <source>
        <strain evidence="2 3">Nl12</strain>
    </source>
</reference>
<keyword evidence="1" id="KW-0472">Membrane</keyword>
<dbReference type="Proteomes" id="UP000244152">
    <property type="component" value="Unassembled WGS sequence"/>
</dbReference>
<keyword evidence="1" id="KW-1133">Transmembrane helix</keyword>
<sequence length="54" mass="5944">MPLNNTNISFGSESMSRFARGVVLPLLPPFASSFCFLLLLPFQQAVSKGRTKVQ</sequence>
<name>A0A2T5I3P2_9PROT</name>
<evidence type="ECO:0000313" key="3">
    <source>
        <dbReference type="Proteomes" id="UP000244152"/>
    </source>
</evidence>
<comment type="caution">
    <text evidence="2">The sequence shown here is derived from an EMBL/GenBank/DDBJ whole genome shotgun (WGS) entry which is preliminary data.</text>
</comment>
<dbReference type="AlphaFoldDB" id="A0A2T5I3P2"/>
<evidence type="ECO:0000256" key="1">
    <source>
        <dbReference type="SAM" id="Phobius"/>
    </source>
</evidence>
<accession>A0A2T5I3P2</accession>